<accession>A0ABR8LFA7</accession>
<keyword evidence="2" id="KW-1003">Cell membrane</keyword>
<feature type="transmembrane region" description="Helical" evidence="8">
    <location>
        <begin position="12"/>
        <end position="31"/>
    </location>
</feature>
<keyword evidence="12" id="KW-1185">Reference proteome</keyword>
<evidence type="ECO:0000256" key="6">
    <source>
        <dbReference type="ARBA" id="ARBA00023136"/>
    </source>
</evidence>
<organism evidence="11 12">
    <name type="scientific">Salinimonas profundi</name>
    <dbReference type="NCBI Taxonomy" id="2729140"/>
    <lineage>
        <taxon>Bacteria</taxon>
        <taxon>Pseudomonadati</taxon>
        <taxon>Pseudomonadota</taxon>
        <taxon>Gammaproteobacteria</taxon>
        <taxon>Alteromonadales</taxon>
        <taxon>Alteromonadaceae</taxon>
        <taxon>Alteromonas/Salinimonas group</taxon>
        <taxon>Salinimonas</taxon>
    </lineage>
</organism>
<evidence type="ECO:0000256" key="2">
    <source>
        <dbReference type="ARBA" id="ARBA00022475"/>
    </source>
</evidence>
<feature type="transmembrane region" description="Helical" evidence="8">
    <location>
        <begin position="84"/>
        <end position="105"/>
    </location>
</feature>
<feature type="transmembrane region" description="Helical" evidence="8">
    <location>
        <begin position="459"/>
        <end position="481"/>
    </location>
</feature>
<keyword evidence="3 7" id="KW-0812">Transmembrane</keyword>
<dbReference type="PRINTS" id="PR01434">
    <property type="entry name" value="NADHDHGNASE5"/>
</dbReference>
<evidence type="ECO:0000256" key="1">
    <source>
        <dbReference type="ARBA" id="ARBA00004651"/>
    </source>
</evidence>
<dbReference type="Pfam" id="PF00662">
    <property type="entry name" value="Proton_antipo_N"/>
    <property type="match status" value="1"/>
</dbReference>
<protein>
    <submittedName>
        <fullName evidence="11">Sodium:proton antiporter</fullName>
    </submittedName>
</protein>
<evidence type="ECO:0000313" key="12">
    <source>
        <dbReference type="Proteomes" id="UP000624419"/>
    </source>
</evidence>
<keyword evidence="4 8" id="KW-1133">Transmembrane helix</keyword>
<feature type="domain" description="NADH:quinone oxidoreductase/Mrp antiporter transmembrane" evidence="9">
    <location>
        <begin position="134"/>
        <end position="428"/>
    </location>
</feature>
<feature type="transmembrane region" description="Helical" evidence="8">
    <location>
        <begin position="608"/>
        <end position="626"/>
    </location>
</feature>
<feature type="transmembrane region" description="Helical" evidence="8">
    <location>
        <begin position="729"/>
        <end position="749"/>
    </location>
</feature>
<feature type="transmembrane region" description="Helical" evidence="8">
    <location>
        <begin position="316"/>
        <end position="340"/>
    </location>
</feature>
<feature type="transmembrane region" description="Helical" evidence="8">
    <location>
        <begin position="282"/>
        <end position="304"/>
    </location>
</feature>
<feature type="transmembrane region" description="Helical" evidence="8">
    <location>
        <begin position="513"/>
        <end position="532"/>
    </location>
</feature>
<dbReference type="PANTHER" id="PTHR42682:SF4">
    <property type="entry name" value="NADH-UBIQUINONE_PLASTOQUINONE"/>
    <property type="match status" value="1"/>
</dbReference>
<feature type="transmembrane region" description="Helical" evidence="8">
    <location>
        <begin position="377"/>
        <end position="395"/>
    </location>
</feature>
<feature type="transmembrane region" description="Helical" evidence="8">
    <location>
        <begin position="580"/>
        <end position="596"/>
    </location>
</feature>
<dbReference type="PANTHER" id="PTHR42682">
    <property type="entry name" value="HYDROGENASE-4 COMPONENT F"/>
    <property type="match status" value="1"/>
</dbReference>
<comment type="subcellular location">
    <subcellularLocation>
        <location evidence="1">Cell membrane</location>
        <topology evidence="1">Multi-pass membrane protein</topology>
    </subcellularLocation>
    <subcellularLocation>
        <location evidence="7">Membrane</location>
        <topology evidence="7">Multi-pass membrane protein</topology>
    </subcellularLocation>
</comment>
<feature type="transmembrane region" description="Helical" evidence="8">
    <location>
        <begin position="632"/>
        <end position="651"/>
    </location>
</feature>
<dbReference type="InterPro" id="IPR001750">
    <property type="entry name" value="ND/Mrp_TM"/>
</dbReference>
<feature type="transmembrane region" description="Helical" evidence="8">
    <location>
        <begin position="544"/>
        <end position="568"/>
    </location>
</feature>
<evidence type="ECO:0000313" key="11">
    <source>
        <dbReference type="EMBL" id="MBD3584942.1"/>
    </source>
</evidence>
<feature type="domain" description="NADH:quinone oxidoreductase/Mrp antiporter transmembrane" evidence="9">
    <location>
        <begin position="626"/>
        <end position="775"/>
    </location>
</feature>
<evidence type="ECO:0000256" key="3">
    <source>
        <dbReference type="ARBA" id="ARBA00022692"/>
    </source>
</evidence>
<dbReference type="InterPro" id="IPR001516">
    <property type="entry name" value="Proton_antipo_N"/>
</dbReference>
<dbReference type="EMBL" id="JABBXD010000001">
    <property type="protein sequence ID" value="MBD3584942.1"/>
    <property type="molecule type" value="Genomic_DNA"/>
</dbReference>
<evidence type="ECO:0000259" key="10">
    <source>
        <dbReference type="Pfam" id="PF00662"/>
    </source>
</evidence>
<dbReference type="RefSeq" id="WP_191022469.1">
    <property type="nucleotide sequence ID" value="NZ_JABBXD010000001.1"/>
</dbReference>
<feature type="transmembrane region" description="Helical" evidence="8">
    <location>
        <begin position="169"/>
        <end position="190"/>
    </location>
</feature>
<dbReference type="Proteomes" id="UP000624419">
    <property type="component" value="Unassembled WGS sequence"/>
</dbReference>
<sequence length="776" mass="83565">MGSNIVAVESWLPVFILLVAFAAGFCCLLIPERQRIIRNVTSLGFALIGIALIITTAFGVARNADFTVKIPFFTQASIALHVDALSILFLTLTGVLWLLTSIYAIGYLTHYKNKSRFFGFIHLSVAATLGIALSANLITFVIFYEMLTLATFPLVAHKGNDASLSAARLYLRYTVVGGVLLLAGTVWLSAVGGPMPFTPTGVLSTLEIFSDLELTIIFALLITGLGVKAALVPLHSWLPAAMAAPAPVSALLHAVAVVKAGAFGIVRVVYDIFGIEFARDLGLTFYLAIAASITIIYGSLLALIQTDIKKRLAFSTVSQVSYIALGTAIAGPIATIGGLIHLVHQGLMKITLFFCAGILAERLNITSIDQLDGAGKQLPLPMIAFTVASLGMIGVPPVAGFVSKWYLSNGAIEVGAFWVLGVLTVSALLNACYFLPLLYRIWFKSVPVERLVKTHSYSVLMTIPAVITALFALLAGLLANFSVSPLNWAKLIAFREYARTFVYPDTESIHTDYLLPVIIVLPLVWLACCLAAKKQNLLNTWSALITLPAIALALSGKELQFSMGSLFFSSDFSLHVENQYFLLLCGIVWTFALFYAKGYLSVSSAKTTFYVWALLALSGNIGLILADDYFAFITFYTLMSLSSYGLVIFTLRKDAKTAARSYIRWAILAELLLFAGFSLLSQWQLDSSNIGLQPVSQILLLIGFGIKLGMFGLHFWLPLAHPAAPVPASAVLSGVMVKAGLIGILKFLPEMSPELGTFLIYIGVSGILAGAVAGLF</sequence>
<dbReference type="InterPro" id="IPR052175">
    <property type="entry name" value="ComplexI-like_HydComp"/>
</dbReference>
<evidence type="ECO:0000259" key="9">
    <source>
        <dbReference type="Pfam" id="PF00361"/>
    </source>
</evidence>
<proteinExistence type="predicted"/>
<evidence type="ECO:0000256" key="4">
    <source>
        <dbReference type="ARBA" id="ARBA00022989"/>
    </source>
</evidence>
<feature type="transmembrane region" description="Helical" evidence="8">
    <location>
        <begin position="43"/>
        <end position="64"/>
    </location>
</feature>
<comment type="caution">
    <text evidence="11">The sequence shown here is derived from an EMBL/GenBank/DDBJ whole genome shotgun (WGS) entry which is preliminary data.</text>
</comment>
<evidence type="ECO:0000256" key="5">
    <source>
        <dbReference type="ARBA" id="ARBA00023002"/>
    </source>
</evidence>
<feature type="transmembrane region" description="Helical" evidence="8">
    <location>
        <begin position="415"/>
        <end position="439"/>
    </location>
</feature>
<feature type="transmembrane region" description="Helical" evidence="8">
    <location>
        <begin position="216"/>
        <end position="238"/>
    </location>
</feature>
<feature type="domain" description="NADH-Ubiquinone oxidoreductase (complex I) chain 5 N-terminal" evidence="10">
    <location>
        <begin position="75"/>
        <end position="118"/>
    </location>
</feature>
<feature type="transmembrane region" description="Helical" evidence="8">
    <location>
        <begin position="695"/>
        <end position="717"/>
    </location>
</feature>
<keyword evidence="5" id="KW-0560">Oxidoreductase</keyword>
<name>A0ABR8LFA7_9ALTE</name>
<evidence type="ECO:0000256" key="7">
    <source>
        <dbReference type="RuleBase" id="RU000320"/>
    </source>
</evidence>
<feature type="transmembrane region" description="Helical" evidence="8">
    <location>
        <begin position="755"/>
        <end position="775"/>
    </location>
</feature>
<dbReference type="Pfam" id="PF00361">
    <property type="entry name" value="Proton_antipo_M"/>
    <property type="match status" value="2"/>
</dbReference>
<feature type="transmembrane region" description="Helical" evidence="8">
    <location>
        <begin position="663"/>
        <end position="683"/>
    </location>
</feature>
<feature type="transmembrane region" description="Helical" evidence="8">
    <location>
        <begin position="117"/>
        <end position="135"/>
    </location>
</feature>
<keyword evidence="6 8" id="KW-0472">Membrane</keyword>
<gene>
    <name evidence="11" type="ORF">HHX48_04220</name>
</gene>
<feature type="transmembrane region" description="Helical" evidence="8">
    <location>
        <begin position="250"/>
        <end position="270"/>
    </location>
</feature>
<reference evidence="11 12" key="1">
    <citation type="submission" date="2020-04" db="EMBL/GenBank/DDBJ databases">
        <title>Salinimonas sp. HHU 13199.</title>
        <authorList>
            <person name="Cui X."/>
            <person name="Zhang D."/>
        </authorList>
    </citation>
    <scope>NUCLEOTIDE SEQUENCE [LARGE SCALE GENOMIC DNA]</scope>
    <source>
        <strain evidence="11 12">HHU 13199</strain>
    </source>
</reference>
<evidence type="ECO:0000256" key="8">
    <source>
        <dbReference type="SAM" id="Phobius"/>
    </source>
</evidence>